<feature type="transmembrane region" description="Helical" evidence="1">
    <location>
        <begin position="117"/>
        <end position="134"/>
    </location>
</feature>
<feature type="transmembrane region" description="Helical" evidence="1">
    <location>
        <begin position="49"/>
        <end position="70"/>
    </location>
</feature>
<feature type="transmembrane region" description="Helical" evidence="1">
    <location>
        <begin position="20"/>
        <end position="37"/>
    </location>
</feature>
<accession>A0A511M5Q4</accession>
<keyword evidence="1" id="KW-1133">Transmembrane helix</keyword>
<comment type="caution">
    <text evidence="2">The sequence shown here is derived from an EMBL/GenBank/DDBJ whole genome shotgun (WGS) entry which is preliminary data.</text>
</comment>
<dbReference type="Proteomes" id="UP000321424">
    <property type="component" value="Unassembled WGS sequence"/>
</dbReference>
<evidence type="ECO:0000256" key="1">
    <source>
        <dbReference type="SAM" id="Phobius"/>
    </source>
</evidence>
<keyword evidence="1" id="KW-0812">Transmembrane</keyword>
<feature type="transmembrane region" description="Helical" evidence="1">
    <location>
        <begin position="141"/>
        <end position="160"/>
    </location>
</feature>
<sequence>MSHHNPRAVATVPNNRPSYLTFGFAWLLGYTAFALTYGDDSSPPIPSAVAPVLLLGGLLTGLIVTGVSAVRAQRGAHGREAVVGILLAASWLIGFGALYLIITALETALHDVQVQTLLWPTGSGLVVGMIYLAGGAAYRDLVQYTLGAWLAVTSSAALLLDGANLYWVLAIAGGGGYLVAALCGPRDEAPPRRSESRLSGLA</sequence>
<dbReference type="EMBL" id="BJXA01000001">
    <property type="protein sequence ID" value="GEM35557.1"/>
    <property type="molecule type" value="Genomic_DNA"/>
</dbReference>
<evidence type="ECO:0000313" key="3">
    <source>
        <dbReference type="Proteomes" id="UP000321424"/>
    </source>
</evidence>
<feature type="transmembrane region" description="Helical" evidence="1">
    <location>
        <begin position="82"/>
        <end position="105"/>
    </location>
</feature>
<proteinExistence type="predicted"/>
<organism evidence="2 3">
    <name type="scientific">Nocardia ninae NBRC 108245</name>
    <dbReference type="NCBI Taxonomy" id="1210091"/>
    <lineage>
        <taxon>Bacteria</taxon>
        <taxon>Bacillati</taxon>
        <taxon>Actinomycetota</taxon>
        <taxon>Actinomycetes</taxon>
        <taxon>Mycobacteriales</taxon>
        <taxon>Nocardiaceae</taxon>
        <taxon>Nocardia</taxon>
    </lineage>
</organism>
<evidence type="ECO:0000313" key="2">
    <source>
        <dbReference type="EMBL" id="GEM35557.1"/>
    </source>
</evidence>
<name>A0A511M5Q4_9NOCA</name>
<keyword evidence="3" id="KW-1185">Reference proteome</keyword>
<gene>
    <name evidence="2" type="ORF">NN4_00760</name>
</gene>
<dbReference type="AlphaFoldDB" id="A0A511M5Q4"/>
<protein>
    <submittedName>
        <fullName evidence="2">Uncharacterized protein</fullName>
    </submittedName>
</protein>
<dbReference type="RefSeq" id="WP_186818182.1">
    <property type="nucleotide sequence ID" value="NZ_BJXA01000001.1"/>
</dbReference>
<feature type="transmembrane region" description="Helical" evidence="1">
    <location>
        <begin position="166"/>
        <end position="184"/>
    </location>
</feature>
<reference evidence="2 3" key="1">
    <citation type="submission" date="2019-07" db="EMBL/GenBank/DDBJ databases">
        <title>Whole genome shotgun sequence of Nocardia ninae NBRC 108245.</title>
        <authorList>
            <person name="Hosoyama A."/>
            <person name="Uohara A."/>
            <person name="Ohji S."/>
            <person name="Ichikawa N."/>
        </authorList>
    </citation>
    <scope>NUCLEOTIDE SEQUENCE [LARGE SCALE GENOMIC DNA]</scope>
    <source>
        <strain evidence="2 3">NBRC 108245</strain>
    </source>
</reference>
<keyword evidence="1" id="KW-0472">Membrane</keyword>